<dbReference type="InterPro" id="IPR001683">
    <property type="entry name" value="PX_dom"/>
</dbReference>
<organism evidence="14 15">
    <name type="scientific">Mycena venus</name>
    <dbReference type="NCBI Taxonomy" id="2733690"/>
    <lineage>
        <taxon>Eukaryota</taxon>
        <taxon>Fungi</taxon>
        <taxon>Dikarya</taxon>
        <taxon>Basidiomycota</taxon>
        <taxon>Agaricomycotina</taxon>
        <taxon>Agaricomycetes</taxon>
        <taxon>Agaricomycetidae</taxon>
        <taxon>Agaricales</taxon>
        <taxon>Marasmiineae</taxon>
        <taxon>Mycenaceae</taxon>
        <taxon>Mycena</taxon>
    </lineage>
</organism>
<dbReference type="GO" id="GO:0042147">
    <property type="term" value="P:retrograde transport, endosome to Golgi"/>
    <property type="evidence" value="ECO:0007669"/>
    <property type="project" value="InterPro"/>
</dbReference>
<feature type="compositionally biased region" description="Acidic residues" evidence="12">
    <location>
        <begin position="593"/>
        <end position="608"/>
    </location>
</feature>
<dbReference type="PANTHER" id="PTHR46979:SF2">
    <property type="entry name" value="SORTING NEXIN-41"/>
    <property type="match status" value="1"/>
</dbReference>
<dbReference type="GO" id="GO:0015031">
    <property type="term" value="P:protein transport"/>
    <property type="evidence" value="ECO:0007669"/>
    <property type="project" value="UniProtKB-KW"/>
</dbReference>
<feature type="region of interest" description="Disordered" evidence="12">
    <location>
        <begin position="978"/>
        <end position="1070"/>
    </location>
</feature>
<dbReference type="InterPro" id="IPR043129">
    <property type="entry name" value="ATPase_NBD"/>
</dbReference>
<feature type="region of interest" description="Disordered" evidence="12">
    <location>
        <begin position="581"/>
        <end position="703"/>
    </location>
</feature>
<feature type="region of interest" description="Disordered" evidence="12">
    <location>
        <begin position="1223"/>
        <end position="1250"/>
    </location>
</feature>
<keyword evidence="6" id="KW-0967">Endosome</keyword>
<dbReference type="EMBL" id="JACAZI010000007">
    <property type="protein sequence ID" value="KAF7356850.1"/>
    <property type="molecule type" value="Genomic_DNA"/>
</dbReference>
<reference evidence="14" key="1">
    <citation type="submission" date="2020-05" db="EMBL/GenBank/DDBJ databases">
        <title>Mycena genomes resolve the evolution of fungal bioluminescence.</title>
        <authorList>
            <person name="Tsai I.J."/>
        </authorList>
    </citation>
    <scope>NUCLEOTIDE SEQUENCE</scope>
    <source>
        <strain evidence="14">CCC161011</strain>
    </source>
</reference>
<dbReference type="OrthoDB" id="289314at2759"/>
<dbReference type="PANTHER" id="PTHR46979">
    <property type="entry name" value="SORTING NEXIN-41"/>
    <property type="match status" value="1"/>
</dbReference>
<evidence type="ECO:0000259" key="13">
    <source>
        <dbReference type="PROSITE" id="PS50195"/>
    </source>
</evidence>
<dbReference type="Gene3D" id="1.20.1270.60">
    <property type="entry name" value="Arfaptin homology (AH) domain/BAR domain"/>
    <property type="match status" value="1"/>
</dbReference>
<keyword evidence="7" id="KW-0067">ATP-binding</keyword>
<dbReference type="Gene3D" id="3.30.1520.10">
    <property type="entry name" value="Phox-like domain"/>
    <property type="match status" value="1"/>
</dbReference>
<evidence type="ECO:0000256" key="5">
    <source>
        <dbReference type="ARBA" id="ARBA00022741"/>
    </source>
</evidence>
<evidence type="ECO:0000256" key="6">
    <source>
        <dbReference type="ARBA" id="ARBA00022753"/>
    </source>
</evidence>
<evidence type="ECO:0000256" key="11">
    <source>
        <dbReference type="ARBA" id="ARBA00023136"/>
    </source>
</evidence>
<keyword evidence="8" id="KW-0653">Protein transport</keyword>
<feature type="region of interest" description="Disordered" evidence="12">
    <location>
        <begin position="510"/>
        <end position="562"/>
    </location>
</feature>
<comment type="similarity">
    <text evidence="2">Belongs to the sorting nexin family.</text>
</comment>
<dbReference type="GO" id="GO:0010008">
    <property type="term" value="C:endosome membrane"/>
    <property type="evidence" value="ECO:0007669"/>
    <property type="project" value="UniProtKB-SubCell"/>
</dbReference>
<feature type="compositionally biased region" description="Acidic residues" evidence="12">
    <location>
        <begin position="407"/>
        <end position="420"/>
    </location>
</feature>
<evidence type="ECO:0000256" key="3">
    <source>
        <dbReference type="ARBA" id="ARBA00013850"/>
    </source>
</evidence>
<feature type="compositionally biased region" description="Polar residues" evidence="12">
    <location>
        <begin position="1042"/>
        <end position="1070"/>
    </location>
</feature>
<dbReference type="PROSITE" id="PS50195">
    <property type="entry name" value="PX"/>
    <property type="match status" value="1"/>
</dbReference>
<dbReference type="Gene3D" id="3.90.640.10">
    <property type="entry name" value="Actin, Chain A, domain 4"/>
    <property type="match status" value="1"/>
</dbReference>
<evidence type="ECO:0000256" key="12">
    <source>
        <dbReference type="SAM" id="MobiDB-lite"/>
    </source>
</evidence>
<evidence type="ECO:0000256" key="8">
    <source>
        <dbReference type="ARBA" id="ARBA00022927"/>
    </source>
</evidence>
<keyword evidence="4" id="KW-0813">Transport</keyword>
<feature type="compositionally biased region" description="Acidic residues" evidence="12">
    <location>
        <begin position="1006"/>
        <end position="1015"/>
    </location>
</feature>
<feature type="compositionally biased region" description="Basic and acidic residues" evidence="12">
    <location>
        <begin position="678"/>
        <end position="689"/>
    </location>
</feature>
<proteinExistence type="inferred from homology"/>
<evidence type="ECO:0000313" key="15">
    <source>
        <dbReference type="Proteomes" id="UP000620124"/>
    </source>
</evidence>
<feature type="domain" description="PX" evidence="13">
    <location>
        <begin position="1084"/>
        <end position="1203"/>
    </location>
</feature>
<dbReference type="InterPro" id="IPR036871">
    <property type="entry name" value="PX_dom_sf"/>
</dbReference>
<comment type="caution">
    <text evidence="14">The sequence shown here is derived from an EMBL/GenBank/DDBJ whole genome shotgun (WGS) entry which is preliminary data.</text>
</comment>
<dbReference type="InterPro" id="IPR044106">
    <property type="entry name" value="PX_Snx41/Atg20"/>
</dbReference>
<name>A0A8H6Y9H5_9AGAR</name>
<dbReference type="Proteomes" id="UP000620124">
    <property type="component" value="Unassembled WGS sequence"/>
</dbReference>
<feature type="region of interest" description="Disordered" evidence="12">
    <location>
        <begin position="396"/>
        <end position="425"/>
    </location>
</feature>
<dbReference type="SUPFAM" id="SSF53067">
    <property type="entry name" value="Actin-like ATPase domain"/>
    <property type="match status" value="2"/>
</dbReference>
<keyword evidence="10" id="KW-0446">Lipid-binding</keyword>
<dbReference type="InterPro" id="IPR027267">
    <property type="entry name" value="AH/BAR_dom_sf"/>
</dbReference>
<keyword evidence="9" id="KW-0072">Autophagy</keyword>
<dbReference type="Gene3D" id="3.30.420.40">
    <property type="match status" value="1"/>
</dbReference>
<feature type="compositionally biased region" description="Low complexity" evidence="12">
    <location>
        <begin position="518"/>
        <end position="530"/>
    </location>
</feature>
<feature type="compositionally biased region" description="Acidic residues" evidence="12">
    <location>
        <begin position="623"/>
        <end position="632"/>
    </location>
</feature>
<keyword evidence="5" id="KW-0547">Nucleotide-binding</keyword>
<feature type="compositionally biased region" description="Basic and acidic residues" evidence="12">
    <location>
        <begin position="1377"/>
        <end position="1394"/>
    </location>
</feature>
<keyword evidence="15" id="KW-1185">Reference proteome</keyword>
<evidence type="ECO:0000256" key="4">
    <source>
        <dbReference type="ARBA" id="ARBA00022448"/>
    </source>
</evidence>
<dbReference type="SUPFAM" id="SSF64268">
    <property type="entry name" value="PX domain"/>
    <property type="match status" value="1"/>
</dbReference>
<feature type="region of interest" description="Disordered" evidence="12">
    <location>
        <begin position="1377"/>
        <end position="1403"/>
    </location>
</feature>
<dbReference type="GO" id="GO:0005634">
    <property type="term" value="C:nucleus"/>
    <property type="evidence" value="ECO:0007669"/>
    <property type="project" value="InterPro"/>
</dbReference>
<feature type="compositionally biased region" description="Low complexity" evidence="12">
    <location>
        <begin position="985"/>
        <end position="994"/>
    </location>
</feature>
<dbReference type="CDD" id="cd06867">
    <property type="entry name" value="PX_SNX41_42"/>
    <property type="match status" value="1"/>
</dbReference>
<dbReference type="GO" id="GO:0005829">
    <property type="term" value="C:cytosol"/>
    <property type="evidence" value="ECO:0007669"/>
    <property type="project" value="GOC"/>
</dbReference>
<dbReference type="GO" id="GO:0005524">
    <property type="term" value="F:ATP binding"/>
    <property type="evidence" value="ECO:0007669"/>
    <property type="project" value="UniProtKB-KW"/>
</dbReference>
<evidence type="ECO:0000256" key="2">
    <source>
        <dbReference type="ARBA" id="ARBA00010883"/>
    </source>
</evidence>
<dbReference type="Pfam" id="PF13339">
    <property type="entry name" value="AATF-Che1"/>
    <property type="match status" value="1"/>
</dbReference>
<comment type="subcellular location">
    <subcellularLocation>
        <location evidence="1">Endosome membrane</location>
        <topology evidence="1">Peripheral membrane protein</topology>
    </subcellularLocation>
</comment>
<dbReference type="GO" id="GO:0035091">
    <property type="term" value="F:phosphatidylinositol binding"/>
    <property type="evidence" value="ECO:0007669"/>
    <property type="project" value="InterPro"/>
</dbReference>
<evidence type="ECO:0000256" key="7">
    <source>
        <dbReference type="ARBA" id="ARBA00022840"/>
    </source>
</evidence>
<sequence length="1403" mass="153217">MPPTPRSEPVPSTRVLTPQEATTMFLASLLQSASDFLGKPILGAVITAPPFFTQTQKDALKKAAEDAGVRVLQLLDEASAVLATTTSSQWPHGGEDRTQLVVDVGASSLSLSVIALRAGLGYTLGSKTSTNTANIGGDALSALLVKHFAKEFTKKTKTALPQPPSSKEDIRATTKLLLALEYTKRTLSASPAPASLSVESLHSGLDFTATIARMRFDLLATPVYTAISSEIKSLLESIALDPHDIDEITYVGGTACLPGLDSHLLTSVGFTEEVQTAFSNSTTGSGAIGDPTGVLSIGCALQAALLLRLHEESPDLVKAFEHSEEVKTTARTIGIIFPGGDDSDGLGGTYIPAIHKHTPLPARRIHEVEVTLSGGEGDKATKFGFEVWEVEEGIKVEKIAPPKSDSPPDEEDEDEEEEPEEIKTKTTTKHGFLGALLGETKGTPVKDKAKKGTYTAALQIEVTLGLDGVLVVEARDSKGEKQTRDHNVTRDIFSAFASYVGPAFARRANCPTPGGGTSRYISSSSQSTNTDFRTDFDPEDTLAGVEPAEDLAETTTTAREHYVDVGPSALRRLQSVADPKYAGVKTSRKQLMEDSDAGPSDLEEEEMNDPQGARDSESGVDSGNEEEDDEGESVPSQSEPEEGSDAGGKCVFPTACKIQTGPSVGAGTRRGSTFDPAENARRGPQEGESRCAANRAPSGRTSSMLEYDSKNRWLQPTECPPLSSHLAQYTEIEECRQSLDKMLEEAFLLSDELFELQEKLMSANESIVPPPRKRRRLQDDATPDYSTQLHEATNAVSALEHAYHPHLVQTLSKWSAKIQAVAPAALLPSNRNAFSSRNSQNLKSAVQLIDETLLDHRKLLARTQVRRGKGVRVGETTDAEEEEDGQVDADVFDDTDFYQQLLRDIIDSRGNGTGADDWMTVQKQKKAKKKVDTKASKGRKLRYEVHEKLQNFMVPVPVPGMWHEEQIDELFSSIMGRGVRRRTRTGGSSTGRSSLFRPPHAVQMEGFEDENPFESDSDRLTSATSSPDKVDLSEPPSPPANPSRQLSPTSPTQSRPFPSPGTARQPQATFKSDFCCQRDRVLHSGDDVEILITDAQKTSVNATSPYIVYVIQTGNAEARHRYSEFESLRLNLVKLYPTLIIPPIPSKQTIGDYAVKQAKAKEDAALIARRKRMLQTFLNRVARHPILSNDHVFHRFLDGEVSWSEVLNSPPLSLLPKNILKAPSHNPTDQNASPAYAALPNPSAAHPLRHPDQRFLDSEAFTNKFANHVSGPMEKVTRRTLKRWSDQAQDHADLGAALNGFSLHESGDLSGAIEKTGQAVDATYVSTTKLLQDLEQNWAEPLHEYTQFASIIKKLLAYRHQKNVQYEMTQDALESKREQLEELEKSEREARRLEQALGRGAGE</sequence>
<keyword evidence="11" id="KW-0472">Membrane</keyword>
<dbReference type="InterPro" id="IPR012617">
    <property type="entry name" value="AATF_C"/>
</dbReference>
<dbReference type="Pfam" id="PF08164">
    <property type="entry name" value="TRAUB"/>
    <property type="match status" value="1"/>
</dbReference>
<dbReference type="GO" id="GO:0006914">
    <property type="term" value="P:autophagy"/>
    <property type="evidence" value="ECO:0007669"/>
    <property type="project" value="UniProtKB-KW"/>
</dbReference>
<evidence type="ECO:0000313" key="14">
    <source>
        <dbReference type="EMBL" id="KAF7356850.1"/>
    </source>
</evidence>
<dbReference type="SMART" id="SM00312">
    <property type="entry name" value="PX"/>
    <property type="match status" value="1"/>
</dbReference>
<evidence type="ECO:0000256" key="1">
    <source>
        <dbReference type="ARBA" id="ARBA00004481"/>
    </source>
</evidence>
<dbReference type="InterPro" id="IPR013126">
    <property type="entry name" value="Hsp_70_fam"/>
</dbReference>
<dbReference type="Pfam" id="PF00787">
    <property type="entry name" value="PX"/>
    <property type="match status" value="1"/>
</dbReference>
<protein>
    <recommendedName>
        <fullName evidence="3">Protein BFR2</fullName>
    </recommendedName>
</protein>
<dbReference type="GO" id="GO:0140662">
    <property type="term" value="F:ATP-dependent protein folding chaperone"/>
    <property type="evidence" value="ECO:0007669"/>
    <property type="project" value="InterPro"/>
</dbReference>
<dbReference type="InterPro" id="IPR051079">
    <property type="entry name" value="Sorting_Nexin_Autophagy"/>
</dbReference>
<dbReference type="Pfam" id="PF00012">
    <property type="entry name" value="HSP70"/>
    <property type="match status" value="1"/>
</dbReference>
<accession>A0A8H6Y9H5</accession>
<dbReference type="InterPro" id="IPR025160">
    <property type="entry name" value="AATF"/>
</dbReference>
<evidence type="ECO:0000256" key="10">
    <source>
        <dbReference type="ARBA" id="ARBA00023121"/>
    </source>
</evidence>
<gene>
    <name evidence="14" type="ORF">MVEN_01020700</name>
</gene>
<evidence type="ECO:0000256" key="9">
    <source>
        <dbReference type="ARBA" id="ARBA00023006"/>
    </source>
</evidence>